<sequence>MKKTLLALTLLFSTSTFAAAQFINPMDFDGSQTQKDQVVEYIKDRVHKDYCEGPIDMCQESMLRMMEKKNLADFKAATKVTDRKIMDKVIKDYCGNSMLDMCTYTNILMMYKQNEKASKQSLEW</sequence>
<accession>A0A5Q0TFN6</accession>
<keyword evidence="3" id="KW-1185">Reference proteome</keyword>
<dbReference type="AlphaFoldDB" id="A0A5Q0TFN6"/>
<dbReference type="Proteomes" id="UP000348942">
    <property type="component" value="Chromosome 1"/>
</dbReference>
<dbReference type="RefSeq" id="WP_153446886.1">
    <property type="nucleotide sequence ID" value="NZ_CP045699.1"/>
</dbReference>
<feature type="signal peptide" evidence="1">
    <location>
        <begin position="1"/>
        <end position="18"/>
    </location>
</feature>
<protein>
    <submittedName>
        <fullName evidence="2">Uncharacterized protein</fullName>
    </submittedName>
</protein>
<proteinExistence type="predicted"/>
<evidence type="ECO:0000313" key="3">
    <source>
        <dbReference type="Proteomes" id="UP000348942"/>
    </source>
</evidence>
<feature type="chain" id="PRO_5024460617" evidence="1">
    <location>
        <begin position="19"/>
        <end position="124"/>
    </location>
</feature>
<evidence type="ECO:0000256" key="1">
    <source>
        <dbReference type="SAM" id="SignalP"/>
    </source>
</evidence>
<reference evidence="2 3" key="1">
    <citation type="submission" date="2019-10" db="EMBL/GenBank/DDBJ databases">
        <title>Vibrio sp. nov., isolated from Coralline algae surface.</title>
        <authorList>
            <person name="Geng Y."/>
            <person name="Zhang X."/>
        </authorList>
    </citation>
    <scope>NUCLEOTIDE SEQUENCE [LARGE SCALE GENOMIC DNA]</scope>
    <source>
        <strain evidence="2 3">SM1977</strain>
    </source>
</reference>
<organism evidence="2 3">
    <name type="scientific">Vibrio algicola</name>
    <dbReference type="NCBI Taxonomy" id="2662262"/>
    <lineage>
        <taxon>Bacteria</taxon>
        <taxon>Pseudomonadati</taxon>
        <taxon>Pseudomonadota</taxon>
        <taxon>Gammaproteobacteria</taxon>
        <taxon>Vibrionales</taxon>
        <taxon>Vibrionaceae</taxon>
        <taxon>Vibrio</taxon>
    </lineage>
</organism>
<dbReference type="EMBL" id="CP045699">
    <property type="protein sequence ID" value="QGA64735.1"/>
    <property type="molecule type" value="Genomic_DNA"/>
</dbReference>
<evidence type="ECO:0000313" key="2">
    <source>
        <dbReference type="EMBL" id="QGA64735.1"/>
    </source>
</evidence>
<keyword evidence="1" id="KW-0732">Signal</keyword>
<name>A0A5Q0TFN6_9VIBR</name>
<gene>
    <name evidence="2" type="ORF">GFB47_04560</name>
</gene>